<dbReference type="InterPro" id="IPR034020">
    <property type="entry name" value="TNFRSF9_N"/>
</dbReference>
<dbReference type="Ensembl" id="ENSOCUT00000002362.4">
    <property type="protein sequence ID" value="ENSOCUP00000002041.3"/>
    <property type="gene ID" value="ENSOCUG00000002364.4"/>
</dbReference>
<dbReference type="RefSeq" id="XP_008264195.3">
    <property type="nucleotide sequence ID" value="XM_008265973.4"/>
</dbReference>
<dbReference type="PANTHER" id="PTHR47139">
    <property type="entry name" value="TUMOR NECROSIS FACTOR RECEPTOR SUPERFAMILY MEMBER 9"/>
    <property type="match status" value="1"/>
</dbReference>
<dbReference type="GO" id="GO:0006915">
    <property type="term" value="P:apoptotic process"/>
    <property type="evidence" value="ECO:0007669"/>
    <property type="project" value="InterPro"/>
</dbReference>
<sequence>MQDFIMGGSYYNMVAAVLLVMNVERARSVQGPCANCPAGTFCGKSRNPIFVPCPPNSLSCGSGQRTCVLCRRCEGVFRTKKPCSPTSDTECECIAGFHCLGPGCSMCEQDCEQGQEFTKEGCKDCPFGSFNNQKGGICQPWTNCSGGRPVLVNGTKDSDVVCGPTAPGFSPGASSTTSPPPPPAGHSPQVIPFLLALTWAAVLFLVFFLVLHFSLAKRSRKKLLYIFKQPFMKPIQTAQEEDACSCQFPEEEEGGYEP</sequence>
<dbReference type="RefSeq" id="XP_051712846.2">
    <property type="nucleotide sequence ID" value="XM_051856886.2"/>
</dbReference>
<dbReference type="PROSITE" id="PS50050">
    <property type="entry name" value="TNFR_NGFR_2"/>
    <property type="match status" value="1"/>
</dbReference>
<dbReference type="SUPFAM" id="SSF57586">
    <property type="entry name" value="TNF receptor-like"/>
    <property type="match status" value="1"/>
</dbReference>
<dbReference type="RefSeq" id="XP_069933158.1">
    <property type="nucleotide sequence ID" value="XM_070077057.1"/>
</dbReference>
<dbReference type="CDD" id="cd13410">
    <property type="entry name" value="TNFRSF9"/>
    <property type="match status" value="1"/>
</dbReference>
<dbReference type="OMA" id="YLFKQPF"/>
<feature type="transmembrane region" description="Helical" evidence="2">
    <location>
        <begin position="190"/>
        <end position="215"/>
    </location>
</feature>
<dbReference type="Proteomes" id="UP000001811">
    <property type="component" value="Chromosome 13"/>
</dbReference>
<keyword evidence="2" id="KW-0812">Transmembrane</keyword>
<dbReference type="GeneID" id="100348914"/>
<dbReference type="GO" id="GO:0033084">
    <property type="term" value="P:regulation of immature T cell proliferation in thymus"/>
    <property type="evidence" value="ECO:0007669"/>
    <property type="project" value="Ensembl"/>
</dbReference>
<accession>G1SHD7</accession>
<dbReference type="Bgee" id="ENSOCUG00000002364">
    <property type="expression patterns" value="Expressed in ovary and 10 other cell types or tissues"/>
</dbReference>
<feature type="disulfide bond" evidence="1">
    <location>
        <begin position="70"/>
        <end position="83"/>
    </location>
</feature>
<dbReference type="PRINTS" id="PR01924">
    <property type="entry name" value="TNFACTORR9"/>
</dbReference>
<comment type="caution">
    <text evidence="1">Lacks conserved residue(s) required for the propagation of feature annotation.</text>
</comment>
<dbReference type="GO" id="GO:0038023">
    <property type="term" value="F:signaling receptor activity"/>
    <property type="evidence" value="ECO:0007669"/>
    <property type="project" value="Ensembl"/>
</dbReference>
<dbReference type="eggNOG" id="ENOG502S017">
    <property type="taxonomic scope" value="Eukaryota"/>
</dbReference>
<keyword evidence="1" id="KW-1015">Disulfide bond</keyword>
<name>G1SHD7_RABIT</name>
<proteinExistence type="predicted"/>
<protein>
    <submittedName>
        <fullName evidence="4">TNF receptor superfamily member 9</fullName>
    </submittedName>
</protein>
<evidence type="ECO:0000256" key="2">
    <source>
        <dbReference type="SAM" id="Phobius"/>
    </source>
</evidence>
<dbReference type="STRING" id="9986.ENSOCUP00000002041"/>
<evidence type="ECO:0000313" key="5">
    <source>
        <dbReference type="Proteomes" id="UP000001811"/>
    </source>
</evidence>
<feature type="repeat" description="TNFR-Cys" evidence="1">
    <location>
        <begin position="52"/>
        <end position="91"/>
    </location>
</feature>
<dbReference type="SMART" id="SM00208">
    <property type="entry name" value="TNFR"/>
    <property type="match status" value="2"/>
</dbReference>
<dbReference type="PaxDb" id="9986-ENSOCUP00000002041"/>
<dbReference type="GeneTree" id="ENSGT00730000111279"/>
<evidence type="ECO:0000259" key="3">
    <source>
        <dbReference type="PROSITE" id="PS50050"/>
    </source>
</evidence>
<reference evidence="4" key="2">
    <citation type="submission" date="2025-08" db="UniProtKB">
        <authorList>
            <consortium name="Ensembl"/>
        </authorList>
    </citation>
    <scope>IDENTIFICATION</scope>
    <source>
        <strain evidence="4">Thorbecke</strain>
    </source>
</reference>
<dbReference type="GO" id="GO:0009897">
    <property type="term" value="C:external side of plasma membrane"/>
    <property type="evidence" value="ECO:0007669"/>
    <property type="project" value="InterPro"/>
</dbReference>
<dbReference type="KEGG" id="ocu:100348914"/>
<dbReference type="EMBL" id="AAGW02064370">
    <property type="status" value="NOT_ANNOTATED_CDS"/>
    <property type="molecule type" value="Genomic_DNA"/>
</dbReference>
<dbReference type="InterPro" id="IPR020413">
    <property type="entry name" value="TNFR_9"/>
</dbReference>
<dbReference type="PANTHER" id="PTHR47139:SF1">
    <property type="entry name" value="TUMOR NECROSIS FACTOR RECEPTOR SUPERFAMILY MEMBER 9"/>
    <property type="match status" value="1"/>
</dbReference>
<dbReference type="GO" id="GO:0008285">
    <property type="term" value="P:negative regulation of cell population proliferation"/>
    <property type="evidence" value="ECO:0007669"/>
    <property type="project" value="InterPro"/>
</dbReference>
<dbReference type="InterPro" id="IPR001368">
    <property type="entry name" value="TNFR/NGFR_Cys_rich_reg"/>
</dbReference>
<dbReference type="OrthoDB" id="9423210at2759"/>
<evidence type="ECO:0000256" key="1">
    <source>
        <dbReference type="PROSITE-ProRule" id="PRU00206"/>
    </source>
</evidence>
<dbReference type="FunCoup" id="G1SHD7">
    <property type="interactions" value="198"/>
</dbReference>
<dbReference type="EMBL" id="AAGW02064371">
    <property type="status" value="NOT_ANNOTATED_CDS"/>
    <property type="molecule type" value="Genomic_DNA"/>
</dbReference>
<keyword evidence="2" id="KW-1133">Transmembrane helix</keyword>
<dbReference type="InParanoid" id="G1SHD7"/>
<dbReference type="AlphaFoldDB" id="G1SHD7"/>
<dbReference type="Gene3D" id="2.10.50.10">
    <property type="entry name" value="Tumor Necrosis Factor Receptor, subunit A, domain 2"/>
    <property type="match status" value="2"/>
</dbReference>
<dbReference type="Pfam" id="PF00020">
    <property type="entry name" value="TNFR_c6"/>
    <property type="match status" value="2"/>
</dbReference>
<dbReference type="SMR" id="G1SHD7"/>
<dbReference type="EMBL" id="AAGW02064369">
    <property type="status" value="NOT_ANNOTATED_CDS"/>
    <property type="molecule type" value="Genomic_DNA"/>
</dbReference>
<feature type="domain" description="TNFR-Cys" evidence="3">
    <location>
        <begin position="52"/>
        <end position="91"/>
    </location>
</feature>
<dbReference type="CTD" id="3604"/>
<gene>
    <name evidence="4" type="primary">TNFRSF9</name>
</gene>
<reference evidence="4 5" key="1">
    <citation type="journal article" date="2011" name="Nature">
        <title>A high-resolution map of human evolutionary constraint using 29 mammals.</title>
        <authorList>
            <person name="Lindblad-Toh K."/>
            <person name="Garber M."/>
            <person name="Zuk O."/>
            <person name="Lin M.F."/>
            <person name="Parker B.J."/>
            <person name="Washietl S."/>
            <person name="Kheradpour P."/>
            <person name="Ernst J."/>
            <person name="Jordan G."/>
            <person name="Mauceli E."/>
            <person name="Ward L.D."/>
            <person name="Lowe C.B."/>
            <person name="Holloway A.K."/>
            <person name="Clamp M."/>
            <person name="Gnerre S."/>
            <person name="Alfoldi J."/>
            <person name="Beal K."/>
            <person name="Chang J."/>
            <person name="Clawson H."/>
            <person name="Cuff J."/>
            <person name="Di Palma F."/>
            <person name="Fitzgerald S."/>
            <person name="Flicek P."/>
            <person name="Guttman M."/>
            <person name="Hubisz M.J."/>
            <person name="Jaffe D.B."/>
            <person name="Jungreis I."/>
            <person name="Kent W.J."/>
            <person name="Kostka D."/>
            <person name="Lara M."/>
            <person name="Martins A.L."/>
            <person name="Massingham T."/>
            <person name="Moltke I."/>
            <person name="Raney B.J."/>
            <person name="Rasmussen M.D."/>
            <person name="Robinson J."/>
            <person name="Stark A."/>
            <person name="Vilella A.J."/>
            <person name="Wen J."/>
            <person name="Xie X."/>
            <person name="Zody M.C."/>
            <person name="Baldwin J."/>
            <person name="Bloom T."/>
            <person name="Chin C.W."/>
            <person name="Heiman D."/>
            <person name="Nicol R."/>
            <person name="Nusbaum C."/>
            <person name="Young S."/>
            <person name="Wilkinson J."/>
            <person name="Worley K.C."/>
            <person name="Kovar C.L."/>
            <person name="Muzny D.M."/>
            <person name="Gibbs R.A."/>
            <person name="Cree A."/>
            <person name="Dihn H.H."/>
            <person name="Fowler G."/>
            <person name="Jhangiani S."/>
            <person name="Joshi V."/>
            <person name="Lee S."/>
            <person name="Lewis L.R."/>
            <person name="Nazareth L.V."/>
            <person name="Okwuonu G."/>
            <person name="Santibanez J."/>
            <person name="Warren W.C."/>
            <person name="Mardis E.R."/>
            <person name="Weinstock G.M."/>
            <person name="Wilson R.K."/>
            <person name="Delehaunty K."/>
            <person name="Dooling D."/>
            <person name="Fronik C."/>
            <person name="Fulton L."/>
            <person name="Fulton B."/>
            <person name="Graves T."/>
            <person name="Minx P."/>
            <person name="Sodergren E."/>
            <person name="Birney E."/>
            <person name="Margulies E.H."/>
            <person name="Herrero J."/>
            <person name="Green E.D."/>
            <person name="Haussler D."/>
            <person name="Siepel A."/>
            <person name="Goldman N."/>
            <person name="Pollard K.S."/>
            <person name="Pedersen J.S."/>
            <person name="Lander E.S."/>
            <person name="Kellis M."/>
        </authorList>
    </citation>
    <scope>NUCLEOTIDE SEQUENCE [LARGE SCALE GENOMIC DNA]</scope>
    <source>
        <strain evidence="4 5">Thorbecke inbred</strain>
    </source>
</reference>
<keyword evidence="2" id="KW-0472">Membrane</keyword>
<evidence type="ECO:0000313" key="4">
    <source>
        <dbReference type="Ensembl" id="ENSOCUP00000002041.3"/>
    </source>
</evidence>
<keyword evidence="5" id="KW-1185">Reference proteome</keyword>
<reference evidence="4" key="3">
    <citation type="submission" date="2025-09" db="UniProtKB">
        <authorList>
            <consortium name="Ensembl"/>
        </authorList>
    </citation>
    <scope>IDENTIFICATION</scope>
    <source>
        <strain evidence="4">Thorbecke</strain>
    </source>
</reference>
<organism evidence="4 5">
    <name type="scientific">Oryctolagus cuniculus</name>
    <name type="common">Rabbit</name>
    <dbReference type="NCBI Taxonomy" id="9986"/>
    <lineage>
        <taxon>Eukaryota</taxon>
        <taxon>Metazoa</taxon>
        <taxon>Chordata</taxon>
        <taxon>Craniata</taxon>
        <taxon>Vertebrata</taxon>
        <taxon>Euteleostomi</taxon>
        <taxon>Mammalia</taxon>
        <taxon>Eutheria</taxon>
        <taxon>Euarchontoglires</taxon>
        <taxon>Glires</taxon>
        <taxon>Lagomorpha</taxon>
        <taxon>Leporidae</taxon>
        <taxon>Oryctolagus</taxon>
    </lineage>
</organism>
<dbReference type="HOGENOM" id="CLU_076906_0_0_1"/>
<feature type="disulfide bond" evidence="1">
    <location>
        <begin position="73"/>
        <end position="91"/>
    </location>
</feature>